<dbReference type="InterPro" id="IPR047859">
    <property type="entry name" value="Ribosomal_bL17_CS"/>
</dbReference>
<name>A0A849VML7_9GAMM</name>
<dbReference type="AlphaFoldDB" id="A0A849VML7"/>
<dbReference type="GO" id="GO:0003735">
    <property type="term" value="F:structural constituent of ribosome"/>
    <property type="evidence" value="ECO:0007669"/>
    <property type="project" value="InterPro"/>
</dbReference>
<protein>
    <recommendedName>
        <fullName evidence="4">Large ribosomal subunit protein bL17</fullName>
    </recommendedName>
</protein>
<accession>A0A849VML7</accession>
<reference evidence="6 7" key="1">
    <citation type="submission" date="2020-04" db="EMBL/GenBank/DDBJ databases">
        <title>Pseudoalteromonas caenipelagi sp. nov., isolated from a tidal flat.</title>
        <authorList>
            <person name="Park S."/>
            <person name="Yoon J.-H."/>
        </authorList>
    </citation>
    <scope>NUCLEOTIDE SEQUENCE [LARGE SCALE GENOMIC DNA]</scope>
    <source>
        <strain evidence="6 7">JBTF-M23</strain>
    </source>
</reference>
<evidence type="ECO:0000313" key="6">
    <source>
        <dbReference type="EMBL" id="NOU52964.1"/>
    </source>
</evidence>
<sequence>MRHRKSGRQLNRNSSHRKAMFSNMAGSLVKHEIIKTTLPKAKELRRVIEPLITLAKTDSVANRRLAFARTRDKEVVGKLFSELGPRFEGRPGGYTRILKCGFRAGDNAPMAYVELLDRPVAEETQEDAQSAE</sequence>
<dbReference type="RefSeq" id="WP_152084660.1">
    <property type="nucleotide sequence ID" value="NZ_JABBPG010000013.1"/>
</dbReference>
<dbReference type="FunFam" id="3.90.1030.10:FF:000001">
    <property type="entry name" value="50S ribosomal protein L17"/>
    <property type="match status" value="1"/>
</dbReference>
<dbReference type="GO" id="GO:0006412">
    <property type="term" value="P:translation"/>
    <property type="evidence" value="ECO:0007669"/>
    <property type="project" value="UniProtKB-UniRule"/>
</dbReference>
<keyword evidence="2 4" id="KW-0689">Ribosomal protein</keyword>
<gene>
    <name evidence="4 6" type="primary">rplQ</name>
    <name evidence="6" type="ORF">HG263_20900</name>
</gene>
<organism evidence="6 7">
    <name type="scientific">Pseudoalteromonas caenipelagi</name>
    <dbReference type="NCBI Taxonomy" id="2726988"/>
    <lineage>
        <taxon>Bacteria</taxon>
        <taxon>Pseudomonadati</taxon>
        <taxon>Pseudomonadota</taxon>
        <taxon>Gammaproteobacteria</taxon>
        <taxon>Alteromonadales</taxon>
        <taxon>Pseudoalteromonadaceae</taxon>
        <taxon>Pseudoalteromonas</taxon>
    </lineage>
</organism>
<evidence type="ECO:0000256" key="5">
    <source>
        <dbReference type="RuleBase" id="RU000660"/>
    </source>
</evidence>
<dbReference type="InterPro" id="IPR036373">
    <property type="entry name" value="Ribosomal_bL17_sf"/>
</dbReference>
<dbReference type="InterPro" id="IPR000456">
    <property type="entry name" value="Ribosomal_bL17"/>
</dbReference>
<evidence type="ECO:0000256" key="2">
    <source>
        <dbReference type="ARBA" id="ARBA00022980"/>
    </source>
</evidence>
<keyword evidence="3 4" id="KW-0687">Ribonucleoprotein</keyword>
<dbReference type="PROSITE" id="PS01167">
    <property type="entry name" value="RIBOSOMAL_L17"/>
    <property type="match status" value="1"/>
</dbReference>
<dbReference type="Gene3D" id="3.90.1030.10">
    <property type="entry name" value="Ribosomal protein L17"/>
    <property type="match status" value="1"/>
</dbReference>
<evidence type="ECO:0000256" key="1">
    <source>
        <dbReference type="ARBA" id="ARBA00008777"/>
    </source>
</evidence>
<comment type="caution">
    <text evidence="6">The sequence shown here is derived from an EMBL/GenBank/DDBJ whole genome shotgun (WGS) entry which is preliminary data.</text>
</comment>
<comment type="similarity">
    <text evidence="1 4 5">Belongs to the bacterial ribosomal protein bL17 family.</text>
</comment>
<dbReference type="SUPFAM" id="SSF64263">
    <property type="entry name" value="Prokaryotic ribosomal protein L17"/>
    <property type="match status" value="1"/>
</dbReference>
<dbReference type="Pfam" id="PF01196">
    <property type="entry name" value="Ribosomal_L17"/>
    <property type="match status" value="1"/>
</dbReference>
<evidence type="ECO:0000256" key="4">
    <source>
        <dbReference type="HAMAP-Rule" id="MF_01368"/>
    </source>
</evidence>
<evidence type="ECO:0000256" key="3">
    <source>
        <dbReference type="ARBA" id="ARBA00023274"/>
    </source>
</evidence>
<dbReference type="NCBIfam" id="TIGR00059">
    <property type="entry name" value="L17"/>
    <property type="match status" value="1"/>
</dbReference>
<dbReference type="GO" id="GO:0022625">
    <property type="term" value="C:cytosolic large ribosomal subunit"/>
    <property type="evidence" value="ECO:0007669"/>
    <property type="project" value="TreeGrafter"/>
</dbReference>
<proteinExistence type="inferred from homology"/>
<dbReference type="Proteomes" id="UP000586305">
    <property type="component" value="Unassembled WGS sequence"/>
</dbReference>
<dbReference type="HAMAP" id="MF_01368">
    <property type="entry name" value="Ribosomal_bL17"/>
    <property type="match status" value="1"/>
</dbReference>
<evidence type="ECO:0000313" key="7">
    <source>
        <dbReference type="Proteomes" id="UP000586305"/>
    </source>
</evidence>
<comment type="subunit">
    <text evidence="4">Part of the 50S ribosomal subunit. Contacts protein L32.</text>
</comment>
<keyword evidence="7" id="KW-1185">Reference proteome</keyword>
<dbReference type="PANTHER" id="PTHR14413">
    <property type="entry name" value="RIBOSOMAL PROTEIN L17"/>
    <property type="match status" value="1"/>
</dbReference>
<dbReference type="EMBL" id="JABBPG010000013">
    <property type="protein sequence ID" value="NOU52964.1"/>
    <property type="molecule type" value="Genomic_DNA"/>
</dbReference>
<dbReference type="PANTHER" id="PTHR14413:SF16">
    <property type="entry name" value="LARGE RIBOSOMAL SUBUNIT PROTEIN BL17M"/>
    <property type="match status" value="1"/>
</dbReference>